<dbReference type="PANTHER" id="PTHR43511">
    <property type="match status" value="1"/>
</dbReference>
<dbReference type="Gene3D" id="3.90.550.10">
    <property type="entry name" value="Spore Coat Polysaccharide Biosynthesis Protein SpsA, Chain A"/>
    <property type="match status" value="1"/>
</dbReference>
<dbReference type="Pfam" id="PF01704">
    <property type="entry name" value="UDPGP"/>
    <property type="match status" value="1"/>
</dbReference>
<keyword evidence="3" id="KW-0808">Transferase</keyword>
<dbReference type="InterPro" id="IPR002618">
    <property type="entry name" value="UDPGP_fam"/>
</dbReference>
<evidence type="ECO:0000313" key="6">
    <source>
        <dbReference type="EMBL" id="TYI47309.1"/>
    </source>
</evidence>
<evidence type="ECO:0000256" key="3">
    <source>
        <dbReference type="ARBA" id="ARBA00022679"/>
    </source>
</evidence>
<evidence type="ECO:0000256" key="4">
    <source>
        <dbReference type="ARBA" id="ARBA00022695"/>
    </source>
</evidence>
<dbReference type="EC" id="2.7.7.9" evidence="2"/>
<evidence type="ECO:0000313" key="7">
    <source>
        <dbReference type="Proteomes" id="UP000323597"/>
    </source>
</evidence>
<evidence type="ECO:0000256" key="1">
    <source>
        <dbReference type="ARBA" id="ARBA00010401"/>
    </source>
</evidence>
<protein>
    <recommendedName>
        <fullName evidence="2">UTP--glucose-1-phosphate uridylyltransferase</fullName>
        <ecNumber evidence="2">2.7.7.9</ecNumber>
    </recommendedName>
</protein>
<proteinExistence type="inferred from homology"/>
<gene>
    <name evidence="6" type="ORF">E1A91_D13G163900v1</name>
</gene>
<evidence type="ECO:0000256" key="5">
    <source>
        <dbReference type="ARBA" id="ARBA00048128"/>
    </source>
</evidence>
<dbReference type="EMBL" id="CM017661">
    <property type="protein sequence ID" value="TYI47309.1"/>
    <property type="molecule type" value="Genomic_DNA"/>
</dbReference>
<sequence length="90" mass="10244">MNCCTYQRRLNGDLKKAMKDGKQIINEVNEFKSIEKFKIFNTNNLWVNLNAIKRLVEADALKMEIIPNPKEVNGIKVLQLEIAAGAAIRV</sequence>
<name>A0A5D2S2Z1_GOSMU</name>
<comment type="similarity">
    <text evidence="1">Belongs to the UDPGP type 1 family.</text>
</comment>
<dbReference type="InterPro" id="IPR016267">
    <property type="entry name" value="UDPGP_trans"/>
</dbReference>
<evidence type="ECO:0000256" key="2">
    <source>
        <dbReference type="ARBA" id="ARBA00012415"/>
    </source>
</evidence>
<accession>A0A5D2S2Z1</accession>
<dbReference type="GO" id="GO:0006011">
    <property type="term" value="P:UDP-alpha-D-glucose metabolic process"/>
    <property type="evidence" value="ECO:0007669"/>
    <property type="project" value="InterPro"/>
</dbReference>
<organism evidence="6 7">
    <name type="scientific">Gossypium mustelinum</name>
    <name type="common">Cotton</name>
    <name type="synonym">Gossypium caicoense</name>
    <dbReference type="NCBI Taxonomy" id="34275"/>
    <lineage>
        <taxon>Eukaryota</taxon>
        <taxon>Viridiplantae</taxon>
        <taxon>Streptophyta</taxon>
        <taxon>Embryophyta</taxon>
        <taxon>Tracheophyta</taxon>
        <taxon>Spermatophyta</taxon>
        <taxon>Magnoliopsida</taxon>
        <taxon>eudicotyledons</taxon>
        <taxon>Gunneridae</taxon>
        <taxon>Pentapetalae</taxon>
        <taxon>rosids</taxon>
        <taxon>malvids</taxon>
        <taxon>Malvales</taxon>
        <taxon>Malvaceae</taxon>
        <taxon>Malvoideae</taxon>
        <taxon>Gossypium</taxon>
    </lineage>
</organism>
<dbReference type="GO" id="GO:0003983">
    <property type="term" value="F:UTP:glucose-1-phosphate uridylyltransferase activity"/>
    <property type="evidence" value="ECO:0007669"/>
    <property type="project" value="UniProtKB-EC"/>
</dbReference>
<reference evidence="6 7" key="1">
    <citation type="submission" date="2019-07" db="EMBL/GenBank/DDBJ databases">
        <title>WGS assembly of Gossypium mustelinum.</title>
        <authorList>
            <person name="Chen Z.J."/>
            <person name="Sreedasyam A."/>
            <person name="Ando A."/>
            <person name="Song Q."/>
            <person name="De L."/>
            <person name="Hulse-Kemp A."/>
            <person name="Ding M."/>
            <person name="Ye W."/>
            <person name="Kirkbride R."/>
            <person name="Jenkins J."/>
            <person name="Plott C."/>
            <person name="Lovell J."/>
            <person name="Lin Y.-M."/>
            <person name="Vaughn R."/>
            <person name="Liu B."/>
            <person name="Li W."/>
            <person name="Simpson S."/>
            <person name="Scheffler B."/>
            <person name="Saski C."/>
            <person name="Grover C."/>
            <person name="Hu G."/>
            <person name="Conover J."/>
            <person name="Carlson J."/>
            <person name="Shu S."/>
            <person name="Boston L."/>
            <person name="Williams M."/>
            <person name="Peterson D."/>
            <person name="Mcgee K."/>
            <person name="Jones D."/>
            <person name="Wendel J."/>
            <person name="Stelly D."/>
            <person name="Grimwood J."/>
            <person name="Schmutz J."/>
        </authorList>
    </citation>
    <scope>NUCLEOTIDE SEQUENCE [LARGE SCALE GENOMIC DNA]</scope>
    <source>
        <strain evidence="6">1408120.09</strain>
    </source>
</reference>
<comment type="catalytic activity">
    <reaction evidence="5">
        <text>alpha-D-glucose 1-phosphate + UTP + H(+) = UDP-alpha-D-glucose + diphosphate</text>
        <dbReference type="Rhea" id="RHEA:19889"/>
        <dbReference type="ChEBI" id="CHEBI:15378"/>
        <dbReference type="ChEBI" id="CHEBI:33019"/>
        <dbReference type="ChEBI" id="CHEBI:46398"/>
        <dbReference type="ChEBI" id="CHEBI:58601"/>
        <dbReference type="ChEBI" id="CHEBI:58885"/>
        <dbReference type="EC" id="2.7.7.9"/>
    </reaction>
</comment>
<dbReference type="SUPFAM" id="SSF53448">
    <property type="entry name" value="Nucleotide-diphospho-sugar transferases"/>
    <property type="match status" value="1"/>
</dbReference>
<dbReference type="Proteomes" id="UP000323597">
    <property type="component" value="Chromosome D13"/>
</dbReference>
<keyword evidence="4" id="KW-0548">Nucleotidyltransferase</keyword>
<keyword evidence="7" id="KW-1185">Reference proteome</keyword>
<dbReference type="AlphaFoldDB" id="A0A5D2S2Z1"/>
<dbReference type="InterPro" id="IPR029044">
    <property type="entry name" value="Nucleotide-diphossugar_trans"/>
</dbReference>